<protein>
    <submittedName>
        <fullName evidence="3">DNA-binding protein</fullName>
    </submittedName>
</protein>
<dbReference type="RefSeq" id="WP_046931999.1">
    <property type="nucleotide sequence ID" value="NZ_CP116309.1"/>
</dbReference>
<name>A0AAQ0YLP8_XANPE</name>
<dbReference type="PROSITE" id="PS51301">
    <property type="entry name" value="KILA_N"/>
    <property type="match status" value="1"/>
</dbReference>
<dbReference type="EMBL" id="PUUL01000088">
    <property type="protein sequence ID" value="RXD52309.1"/>
    <property type="molecule type" value="Genomic_DNA"/>
</dbReference>
<comment type="caution">
    <text evidence="3">The sequence shown here is derived from an EMBL/GenBank/DDBJ whole genome shotgun (WGS) entry which is preliminary data.</text>
</comment>
<evidence type="ECO:0000313" key="4">
    <source>
        <dbReference type="Proteomes" id="UP000035369"/>
    </source>
</evidence>
<keyword evidence="3" id="KW-0238">DNA-binding</keyword>
<organism evidence="3 5">
    <name type="scientific">Xanthomonas perforans</name>
    <dbReference type="NCBI Taxonomy" id="442694"/>
    <lineage>
        <taxon>Bacteria</taxon>
        <taxon>Pseudomonadati</taxon>
        <taxon>Pseudomonadota</taxon>
        <taxon>Gammaproteobacteria</taxon>
        <taxon>Lysobacterales</taxon>
        <taxon>Lysobacteraceae</taxon>
        <taxon>Xanthomonas</taxon>
    </lineage>
</organism>
<evidence type="ECO:0000313" key="3">
    <source>
        <dbReference type="EMBL" id="RXD52309.1"/>
    </source>
</evidence>
<dbReference type="Proteomes" id="UP000035369">
    <property type="component" value="Unassembled WGS sequence"/>
</dbReference>
<dbReference type="Pfam" id="PF04383">
    <property type="entry name" value="KilA-N"/>
    <property type="match status" value="1"/>
</dbReference>
<dbReference type="AlphaFoldDB" id="A0AAQ0YLP8"/>
<dbReference type="InterPro" id="IPR018004">
    <property type="entry name" value="KilA/APSES_HTH"/>
</dbReference>
<dbReference type="Pfam" id="PF03374">
    <property type="entry name" value="ANT"/>
    <property type="match status" value="1"/>
</dbReference>
<feature type="domain" description="KilA-N" evidence="1">
    <location>
        <begin position="1"/>
        <end position="100"/>
    </location>
</feature>
<accession>A0AAQ0YLP8</accession>
<evidence type="ECO:0000313" key="2">
    <source>
        <dbReference type="EMBL" id="KLC07836.1"/>
    </source>
</evidence>
<keyword evidence="4" id="KW-1185">Reference proteome</keyword>
<dbReference type="InterPro" id="IPR017880">
    <property type="entry name" value="KilA_N"/>
</dbReference>
<proteinExistence type="predicted"/>
<dbReference type="GO" id="GO:0003677">
    <property type="term" value="F:DNA binding"/>
    <property type="evidence" value="ECO:0007669"/>
    <property type="project" value="UniProtKB-KW"/>
</dbReference>
<dbReference type="Proteomes" id="UP000289372">
    <property type="component" value="Unassembled WGS sequence"/>
</dbReference>
<sequence length="242" mass="26585">MSQLIIASTTIRRDDSGRYCLNDLHRAAGGEKRHQPSDWLRLQQTVELATEISAQSIPGIPGIHARQGFGTFVAKELVYAYAMWISPAFHLRVIRAYDQLVTAPSSDPLALLSDPAALRGLLASYAGRVEELTPKAEALDRIAICDGSLSLREAAKTMQIPERKFLALLEQKRWIYRHPLASTWLAYAGRLHSGCLEHKVTSGAKPDGSEWVRTQVRVTAKGLTNLAKALSAPAALSTITHH</sequence>
<reference evidence="2 4" key="1">
    <citation type="submission" date="2015-02" db="EMBL/GenBank/DDBJ databases">
        <title>Whole genome sequencing of multiple isolates of three species of pepper and tomato-infecting xanthomonads reveals genetic diversity in field strains and pinpoints effectors responsible for host specificity.</title>
        <authorList>
            <person name="Schwartz A."/>
            <person name="Dahlbeck D."/>
            <person name="Staskawicz B."/>
            <person name="Bart R."/>
            <person name="Potnis N."/>
            <person name="Minsavage G."/>
            <person name="Timilsina S."/>
            <person name="Goss E."/>
            <person name="Jones J."/>
            <person name="Vallad G."/>
            <person name="Barak J."/>
            <person name="Miller S."/>
            <person name="Ritchie D."/>
            <person name="Martins J.Jr."/>
            <person name="Patane J.S."/>
            <person name="Setubal J.C."/>
        </authorList>
    </citation>
    <scope>NUCLEOTIDE SEQUENCE [LARGE SCALE GENOMIC DNA]</scope>
    <source>
        <strain evidence="2 4">Xp3-15</strain>
    </source>
</reference>
<dbReference type="EMBL" id="JZUY01000036">
    <property type="protein sequence ID" value="KLC07836.1"/>
    <property type="molecule type" value="Genomic_DNA"/>
</dbReference>
<evidence type="ECO:0000313" key="5">
    <source>
        <dbReference type="Proteomes" id="UP000289372"/>
    </source>
</evidence>
<evidence type="ECO:0000259" key="1">
    <source>
        <dbReference type="PROSITE" id="PS51301"/>
    </source>
</evidence>
<dbReference type="SMART" id="SM01252">
    <property type="entry name" value="KilA-N"/>
    <property type="match status" value="1"/>
</dbReference>
<reference evidence="3 5" key="2">
    <citation type="submission" date="2018-02" db="EMBL/GenBank/DDBJ databases">
        <title>Characterization of Xanthomonas diversity in transplant houses and field plants.</title>
        <authorList>
            <person name="Abrahamian P."/>
            <person name="Timilsina S."/>
            <person name="Minsavage G.V."/>
            <person name="Goss E.M."/>
            <person name="Jones J.B."/>
            <person name="Vallad G.E."/>
        </authorList>
    </citation>
    <scope>NUCLEOTIDE SEQUENCE [LARGE SCALE GENOMIC DNA]</scope>
    <source>
        <strain evidence="3 5">GEV2132</strain>
    </source>
</reference>
<dbReference type="InterPro" id="IPR005039">
    <property type="entry name" value="Ant_C"/>
</dbReference>
<gene>
    <name evidence="3" type="ORF">DB769_15225</name>
    <name evidence="2" type="ORF">XP315_08485</name>
</gene>